<feature type="transmembrane region" description="Helical" evidence="2">
    <location>
        <begin position="6"/>
        <end position="26"/>
    </location>
</feature>
<keyword evidence="2" id="KW-0472">Membrane</keyword>
<evidence type="ECO:0000313" key="3">
    <source>
        <dbReference type="EMBL" id="OGM08375.1"/>
    </source>
</evidence>
<feature type="compositionally biased region" description="Low complexity" evidence="1">
    <location>
        <begin position="82"/>
        <end position="91"/>
    </location>
</feature>
<proteinExistence type="predicted"/>
<dbReference type="AlphaFoldDB" id="A0A1F7X235"/>
<gene>
    <name evidence="3" type="ORF">A2159_02610</name>
</gene>
<evidence type="ECO:0000256" key="1">
    <source>
        <dbReference type="SAM" id="MobiDB-lite"/>
    </source>
</evidence>
<organism evidence="3 4">
    <name type="scientific">Candidatus Woesebacteria bacterium RBG_13_34_9</name>
    <dbReference type="NCBI Taxonomy" id="1802477"/>
    <lineage>
        <taxon>Bacteria</taxon>
        <taxon>Candidatus Woeseibacteriota</taxon>
    </lineage>
</organism>
<comment type="caution">
    <text evidence="3">The sequence shown here is derived from an EMBL/GenBank/DDBJ whole genome shotgun (WGS) entry which is preliminary data.</text>
</comment>
<evidence type="ECO:0000313" key="4">
    <source>
        <dbReference type="Proteomes" id="UP000179219"/>
    </source>
</evidence>
<accession>A0A1F7X235</accession>
<dbReference type="EMBL" id="MGFP01000052">
    <property type="protein sequence ID" value="OGM08375.1"/>
    <property type="molecule type" value="Genomic_DNA"/>
</dbReference>
<feature type="compositionally biased region" description="Polar residues" evidence="1">
    <location>
        <begin position="92"/>
        <end position="102"/>
    </location>
</feature>
<reference evidence="3 4" key="1">
    <citation type="journal article" date="2016" name="Nat. Commun.">
        <title>Thousands of microbial genomes shed light on interconnected biogeochemical processes in an aquifer system.</title>
        <authorList>
            <person name="Anantharaman K."/>
            <person name="Brown C.T."/>
            <person name="Hug L.A."/>
            <person name="Sharon I."/>
            <person name="Castelle C.J."/>
            <person name="Probst A.J."/>
            <person name="Thomas B.C."/>
            <person name="Singh A."/>
            <person name="Wilkins M.J."/>
            <person name="Karaoz U."/>
            <person name="Brodie E.L."/>
            <person name="Williams K.H."/>
            <person name="Hubbard S.S."/>
            <person name="Banfield J.F."/>
        </authorList>
    </citation>
    <scope>NUCLEOTIDE SEQUENCE [LARGE SCALE GENOMIC DNA]</scope>
</reference>
<name>A0A1F7X235_9BACT</name>
<protein>
    <submittedName>
        <fullName evidence="3">Uncharacterized protein</fullName>
    </submittedName>
</protein>
<keyword evidence="2" id="KW-0812">Transmembrane</keyword>
<keyword evidence="2" id="KW-1133">Transmembrane helix</keyword>
<evidence type="ECO:0000256" key="2">
    <source>
        <dbReference type="SAM" id="Phobius"/>
    </source>
</evidence>
<dbReference type="Proteomes" id="UP000179219">
    <property type="component" value="Unassembled WGS sequence"/>
</dbReference>
<feature type="region of interest" description="Disordered" evidence="1">
    <location>
        <begin position="82"/>
        <end position="102"/>
    </location>
</feature>
<sequence length="102" mass="11442">MKKDKTPTSVTIAILTTITVLVWVFFDVYRILKKTPVIDVEPKILESINPALDQEVLTEIEKRKYFDESSIIPLNQAPPVITEEVTPVPTTSSATESAEQIQ</sequence>